<feature type="domain" description="Nucleotidyl transferase" evidence="9">
    <location>
        <begin position="34"/>
        <end position="301"/>
    </location>
</feature>
<keyword evidence="11" id="KW-1185">Reference proteome</keyword>
<dbReference type="SUPFAM" id="SSF51161">
    <property type="entry name" value="Trimeric LpxA-like enzymes"/>
    <property type="match status" value="1"/>
</dbReference>
<dbReference type="NCBIfam" id="TIGR02091">
    <property type="entry name" value="glgC"/>
    <property type="match status" value="1"/>
</dbReference>
<dbReference type="EC" id="2.7.7.27" evidence="8"/>
<comment type="similarity">
    <text evidence="1">Belongs to the bacterial/plant glucose-1-phosphate adenylyltransferase family.</text>
</comment>
<reference evidence="10 11" key="1">
    <citation type="journal article" date="2005" name="Genome Res.">
        <title>The Chlamydophila abortus genome sequence reveals an array of variable proteins that contribute to interspecies variation.</title>
        <authorList>
            <person name="Thomson N.R."/>
            <person name="Yeats C."/>
            <person name="Bell K."/>
            <person name="Holden M.T.G."/>
            <person name="Bentley S.D."/>
            <person name="Livingstone M."/>
            <person name="Cerdeno-Tarraga A.M."/>
            <person name="Harris B."/>
            <person name="Doggett J."/>
            <person name="Ormond D."/>
            <person name="Mungal K."/>
            <person name="Clarke K."/>
            <person name="Feltwell T."/>
            <person name="Hance Z."/>
            <person name="Sanders M."/>
            <person name="Quail M.A."/>
            <person name="Price C."/>
            <person name="Parkhill J."/>
            <person name="Longbottom D."/>
        </authorList>
    </citation>
    <scope>NUCLEOTIDE SEQUENCE [LARGE SCALE GENOMIC DNA]</scope>
    <source>
        <strain evidence="11">DSM 27085 / S26/3</strain>
    </source>
</reference>
<proteinExistence type="inferred from homology"/>
<protein>
    <recommendedName>
        <fullName evidence="8">Glucose-1-phosphate adenylyltransferase</fullName>
        <ecNumber evidence="8">2.7.7.27</ecNumber>
    </recommendedName>
</protein>
<keyword evidence="2" id="KW-0321">Glycogen metabolism</keyword>
<dbReference type="PANTHER" id="PTHR43523">
    <property type="entry name" value="GLUCOSE-1-PHOSPHATE ADENYLYLTRANSFERASE-RELATED"/>
    <property type="match status" value="1"/>
</dbReference>
<evidence type="ECO:0000256" key="1">
    <source>
        <dbReference type="ARBA" id="ARBA00010443"/>
    </source>
</evidence>
<evidence type="ECO:0000256" key="3">
    <source>
        <dbReference type="ARBA" id="ARBA00022679"/>
    </source>
</evidence>
<dbReference type="Pfam" id="PF25247">
    <property type="entry name" value="LbH_GLGC"/>
    <property type="match status" value="1"/>
</dbReference>
<dbReference type="eggNOG" id="COG0448">
    <property type="taxonomic scope" value="Bacteria"/>
</dbReference>
<dbReference type="Pfam" id="PF00483">
    <property type="entry name" value="NTP_transferase"/>
    <property type="match status" value="1"/>
</dbReference>
<evidence type="ECO:0000256" key="7">
    <source>
        <dbReference type="ARBA" id="ARBA00023277"/>
    </source>
</evidence>
<sequence length="450" mass="51142">MELQKAGQMIENDFQGYPSSYQVSHFYRDKVGVIVLCGGEGRRLSPLTCWRCKPTVSFGGRYKLIDVPISHAIASGFSKIFVIGQYLTYTLQQHLMKTYFYHGVLQDQIHLLAPEGRDGSQVWYQGTADAIRQNLLYLEDTEIEYFLVLSGDQLYNMDFRRIVDYALYAKSDMVIVAQPIQEKDASRMGVLQIDKDGNLLDFYEKPQEQEILNRFRLSPADCRRHKLDPQYGNFLGNMGIYLFRRESLFQLLLEEPGDDFGKHLIQAQIQRGTVKTFLYDGYWTDIGTIESYYEANIALTQRPRPHVRGLNCYDDRGMIYSKNHHLPGTIVSDSMISNSLLCEGAVIDSSKVSHSVVGIRGVIGKNSVIDHSVVMGNDRYGNTLQTPLGIGDNCEIYKTIIDENCRIGNGVKLTNIKGYKDYDSPDGKLVVRDGIIIIPRGTRIPNNYTF</sequence>
<dbReference type="AlphaFoldDB" id="Q5L6Y0"/>
<evidence type="ECO:0000313" key="10">
    <source>
        <dbReference type="EMBL" id="CAH63590.1"/>
    </source>
</evidence>
<dbReference type="Gene3D" id="2.160.10.10">
    <property type="entry name" value="Hexapeptide repeat proteins"/>
    <property type="match status" value="1"/>
</dbReference>
<evidence type="ECO:0000256" key="6">
    <source>
        <dbReference type="ARBA" id="ARBA00022840"/>
    </source>
</evidence>
<dbReference type="InterPro" id="IPR005835">
    <property type="entry name" value="NTP_transferase_dom"/>
</dbReference>
<dbReference type="PANTHER" id="PTHR43523:SF12">
    <property type="entry name" value="GLUCOSE-1-PHOSPHATE ADENYLYLTRANSFERASE LARGE SUBUNIT 1, CHLOROPLASTIC-RELATED"/>
    <property type="match status" value="1"/>
</dbReference>
<evidence type="ECO:0000313" key="11">
    <source>
        <dbReference type="Proteomes" id="UP000001012"/>
    </source>
</evidence>
<dbReference type="PROSITE" id="PS00809">
    <property type="entry name" value="ADP_GLC_PYROPHOSPH_2"/>
    <property type="match status" value="1"/>
</dbReference>
<dbReference type="Proteomes" id="UP000001012">
    <property type="component" value="Chromosome"/>
</dbReference>
<dbReference type="EMBL" id="CR848038">
    <property type="protein sequence ID" value="CAH63590.1"/>
    <property type="molecule type" value="Genomic_DNA"/>
</dbReference>
<dbReference type="CDD" id="cd04651">
    <property type="entry name" value="LbH_G1P_AT_C"/>
    <property type="match status" value="1"/>
</dbReference>
<dbReference type="Gene3D" id="3.90.550.10">
    <property type="entry name" value="Spore Coat Polysaccharide Biosynthesis Protein SpsA, Chain A"/>
    <property type="match status" value="1"/>
</dbReference>
<dbReference type="GO" id="GO:0005524">
    <property type="term" value="F:ATP binding"/>
    <property type="evidence" value="ECO:0007669"/>
    <property type="project" value="UniProtKB-KW"/>
</dbReference>
<dbReference type="InterPro" id="IPR011831">
    <property type="entry name" value="ADP-Glc_PPase"/>
</dbReference>
<dbReference type="CDD" id="cd02508">
    <property type="entry name" value="ADP_Glucose_PP"/>
    <property type="match status" value="1"/>
</dbReference>
<dbReference type="InterPro" id="IPR011004">
    <property type="entry name" value="Trimer_LpxA-like_sf"/>
</dbReference>
<accession>Q5L6Y0</accession>
<evidence type="ECO:0000256" key="8">
    <source>
        <dbReference type="NCBIfam" id="TIGR02091"/>
    </source>
</evidence>
<dbReference type="InterPro" id="IPR005836">
    <property type="entry name" value="ADP_Glu_pyroP_CS"/>
</dbReference>
<name>Q5L6Y0_CHLAB</name>
<organism evidence="10 11">
    <name type="scientific">Chlamydia abortus (strain DSM 27085 / S26/3)</name>
    <name type="common">Chlamydophila abortus</name>
    <dbReference type="NCBI Taxonomy" id="218497"/>
    <lineage>
        <taxon>Bacteria</taxon>
        <taxon>Pseudomonadati</taxon>
        <taxon>Chlamydiota</taxon>
        <taxon>Chlamydiia</taxon>
        <taxon>Chlamydiales</taxon>
        <taxon>Chlamydiaceae</taxon>
        <taxon>Chlamydia/Chlamydophila group</taxon>
        <taxon>Chlamydia</taxon>
    </lineage>
</organism>
<dbReference type="InterPro" id="IPR029044">
    <property type="entry name" value="Nucleotide-diphossugar_trans"/>
</dbReference>
<keyword evidence="4" id="KW-0548">Nucleotidyltransferase</keyword>
<dbReference type="GO" id="GO:0008878">
    <property type="term" value="F:glucose-1-phosphate adenylyltransferase activity"/>
    <property type="evidence" value="ECO:0007669"/>
    <property type="project" value="UniProtKB-UniRule"/>
</dbReference>
<evidence type="ECO:0000256" key="4">
    <source>
        <dbReference type="ARBA" id="ARBA00022695"/>
    </source>
</evidence>
<evidence type="ECO:0000259" key="9">
    <source>
        <dbReference type="Pfam" id="PF00483"/>
    </source>
</evidence>
<evidence type="ECO:0000256" key="2">
    <source>
        <dbReference type="ARBA" id="ARBA00022600"/>
    </source>
</evidence>
<keyword evidence="7" id="KW-0119">Carbohydrate metabolism</keyword>
<keyword evidence="5" id="KW-0547">Nucleotide-binding</keyword>
<dbReference type="HOGENOM" id="CLU_029499_14_4_0"/>
<gene>
    <name evidence="10" type="primary">glgC</name>
    <name evidence="10" type="ordered locus">CAB132</name>
</gene>
<keyword evidence="3" id="KW-0808">Transferase</keyword>
<keyword evidence="6" id="KW-0067">ATP-binding</keyword>
<dbReference type="SUPFAM" id="SSF53448">
    <property type="entry name" value="Nucleotide-diphospho-sugar transferases"/>
    <property type="match status" value="1"/>
</dbReference>
<dbReference type="GO" id="GO:0005978">
    <property type="term" value="P:glycogen biosynthetic process"/>
    <property type="evidence" value="ECO:0007669"/>
    <property type="project" value="UniProtKB-UniRule"/>
</dbReference>
<evidence type="ECO:0000256" key="5">
    <source>
        <dbReference type="ARBA" id="ARBA00022741"/>
    </source>
</evidence>
<dbReference type="KEGG" id="cab:CAB132"/>